<dbReference type="Proteomes" id="UP001056429">
    <property type="component" value="Unassembled WGS sequence"/>
</dbReference>
<evidence type="ECO:0000313" key="7">
    <source>
        <dbReference type="EMBL" id="MCM1992719.1"/>
    </source>
</evidence>
<sequence length="216" mass="25543">MNLSPNDVNSREFKRAMRGYKRDEVHDFLEDVAEDFEKLYKENGVLKDKVSVLEERLKHYKDMEDTIQKTLVMAQNTAEEAKKNALKESELIIKDANETGARIIDRAKNDVIEINHEYDKLKGEFKIFRSKFRNFMNSQIDMFESLEKDFEKTYNLGVESQVNNDKPVRYENFKKELKEMEDVKLDKTAAYNTSEINTRSKHRVDSLDNIKTFFSE</sequence>
<dbReference type="InterPro" id="IPR007793">
    <property type="entry name" value="DivIVA_fam"/>
</dbReference>
<keyword evidence="4" id="KW-0132">Cell division</keyword>
<dbReference type="Pfam" id="PF05103">
    <property type="entry name" value="DivIVA"/>
    <property type="match status" value="1"/>
</dbReference>
<comment type="caution">
    <text evidence="7">The sequence shown here is derived from an EMBL/GenBank/DDBJ whole genome shotgun (WGS) entry which is preliminary data.</text>
</comment>
<dbReference type="PANTHER" id="PTHR35794">
    <property type="entry name" value="CELL DIVISION PROTEIN DIVIVA"/>
    <property type="match status" value="1"/>
</dbReference>
<keyword evidence="3" id="KW-0963">Cytoplasm</keyword>
<evidence type="ECO:0000256" key="5">
    <source>
        <dbReference type="ARBA" id="ARBA00023054"/>
    </source>
</evidence>
<comment type="subcellular location">
    <subcellularLocation>
        <location evidence="1">Cytoplasm</location>
    </subcellularLocation>
</comment>
<reference evidence="7" key="2">
    <citation type="submission" date="2021-04" db="EMBL/GenBank/DDBJ databases">
        <authorList>
            <person name="Dong X."/>
        </authorList>
    </citation>
    <scope>NUCLEOTIDE SEQUENCE</scope>
    <source>
        <strain evidence="7">ZWT</strain>
    </source>
</reference>
<dbReference type="PANTHER" id="PTHR35794:SF2">
    <property type="entry name" value="CELL DIVISION PROTEIN DIVIVA"/>
    <property type="match status" value="1"/>
</dbReference>
<protein>
    <submittedName>
        <fullName evidence="7">DivIVA domain-containing protein</fullName>
    </submittedName>
</protein>
<dbReference type="InterPro" id="IPR019933">
    <property type="entry name" value="DivIVA_domain"/>
</dbReference>
<evidence type="ECO:0000256" key="4">
    <source>
        <dbReference type="ARBA" id="ARBA00022618"/>
    </source>
</evidence>
<gene>
    <name evidence="7" type="ORF">KDK92_23630</name>
</gene>
<dbReference type="GO" id="GO:0005737">
    <property type="term" value="C:cytoplasm"/>
    <property type="evidence" value="ECO:0007669"/>
    <property type="project" value="UniProtKB-SubCell"/>
</dbReference>
<dbReference type="AlphaFoldDB" id="A0A9J6P8N8"/>
<dbReference type="RefSeq" id="WP_250861891.1">
    <property type="nucleotide sequence ID" value="NZ_JAGSOJ010000007.1"/>
</dbReference>
<proteinExistence type="inferred from homology"/>
<evidence type="ECO:0000256" key="2">
    <source>
        <dbReference type="ARBA" id="ARBA00009008"/>
    </source>
</evidence>
<evidence type="ECO:0000313" key="8">
    <source>
        <dbReference type="Proteomes" id="UP001056429"/>
    </source>
</evidence>
<keyword evidence="6" id="KW-0131">Cell cycle</keyword>
<dbReference type="NCBIfam" id="TIGR03544">
    <property type="entry name" value="DivI1A_domain"/>
    <property type="match status" value="1"/>
</dbReference>
<keyword evidence="5" id="KW-0175">Coiled coil</keyword>
<evidence type="ECO:0000256" key="1">
    <source>
        <dbReference type="ARBA" id="ARBA00004496"/>
    </source>
</evidence>
<dbReference type="GO" id="GO:0051301">
    <property type="term" value="P:cell division"/>
    <property type="evidence" value="ECO:0007669"/>
    <property type="project" value="UniProtKB-KW"/>
</dbReference>
<organism evidence="7 8">
    <name type="scientific">Oceanirhabdus seepicola</name>
    <dbReference type="NCBI Taxonomy" id="2828781"/>
    <lineage>
        <taxon>Bacteria</taxon>
        <taxon>Bacillati</taxon>
        <taxon>Bacillota</taxon>
        <taxon>Clostridia</taxon>
        <taxon>Eubacteriales</taxon>
        <taxon>Clostridiaceae</taxon>
        <taxon>Oceanirhabdus</taxon>
    </lineage>
</organism>
<reference evidence="7" key="1">
    <citation type="journal article" date="2021" name="mSystems">
        <title>Bacteria and Archaea Synergistically Convert Glycine Betaine to Biogenic Methane in the Formosa Cold Seep of the South China Sea.</title>
        <authorList>
            <person name="Li L."/>
            <person name="Zhang W."/>
            <person name="Zhang S."/>
            <person name="Song L."/>
            <person name="Sun Q."/>
            <person name="Zhang H."/>
            <person name="Xiang H."/>
            <person name="Dong X."/>
        </authorList>
    </citation>
    <scope>NUCLEOTIDE SEQUENCE</scope>
    <source>
        <strain evidence="7">ZWT</strain>
    </source>
</reference>
<dbReference type="Gene3D" id="6.10.250.660">
    <property type="match status" value="1"/>
</dbReference>
<evidence type="ECO:0000256" key="3">
    <source>
        <dbReference type="ARBA" id="ARBA00022490"/>
    </source>
</evidence>
<comment type="similarity">
    <text evidence="2">Belongs to the DivIVA family.</text>
</comment>
<dbReference type="EMBL" id="JAGSOJ010000007">
    <property type="protein sequence ID" value="MCM1992719.1"/>
    <property type="molecule type" value="Genomic_DNA"/>
</dbReference>
<accession>A0A9J6P8N8</accession>
<evidence type="ECO:0000256" key="6">
    <source>
        <dbReference type="ARBA" id="ARBA00023306"/>
    </source>
</evidence>
<keyword evidence="8" id="KW-1185">Reference proteome</keyword>
<name>A0A9J6P8N8_9CLOT</name>